<dbReference type="GO" id="GO:0003723">
    <property type="term" value="F:RNA binding"/>
    <property type="evidence" value="ECO:0007669"/>
    <property type="project" value="TreeGrafter"/>
</dbReference>
<evidence type="ECO:0000313" key="7">
    <source>
        <dbReference type="Ensembl" id="ENSCHIP00000029498.1"/>
    </source>
</evidence>
<keyword evidence="2 6" id="KW-0689">Ribosomal protein</keyword>
<evidence type="ECO:0000256" key="5">
    <source>
        <dbReference type="ARBA" id="ARBA00046623"/>
    </source>
</evidence>
<protein>
    <recommendedName>
        <fullName evidence="6">Ribosomal protein L15</fullName>
    </recommendedName>
</protein>
<sequence length="177" mass="20637">MGLWRKKQSDVIRFLPRVRGWRLAVPPARRLGYKAKQGYVIYRIRVRHGGYKRPFPKGATFSKPVYHGVNQLKFAGSLPSVAEERTGCPCGALRVLNSYWVGEDSTYQFFEVILIDPFHKAIGRNPDRQWITKPVRKHGEMRKSRRPGKGYKFHHAIGGPRCAAWRRHSTLQLHRYR</sequence>
<reference evidence="7" key="3">
    <citation type="submission" date="2025-09" db="UniProtKB">
        <authorList>
            <consortium name="Ensembl"/>
        </authorList>
    </citation>
    <scope>IDENTIFICATION</scope>
</reference>
<dbReference type="AlphaFoldDB" id="A0A452FYV1"/>
<dbReference type="InterPro" id="IPR000439">
    <property type="entry name" value="Ribosomal_eL15"/>
</dbReference>
<accession>A0A452FYV1</accession>
<dbReference type="PANTHER" id="PTHR11847:SF4">
    <property type="entry name" value="LARGE RIBOSOMAL SUBUNIT PROTEIN EL15"/>
    <property type="match status" value="1"/>
</dbReference>
<dbReference type="FunFam" id="3.40.1120.10:FF:000001">
    <property type="entry name" value="Ribosomal protein L15"/>
    <property type="match status" value="1"/>
</dbReference>
<reference evidence="7 8" key="1">
    <citation type="submission" date="2016-04" db="EMBL/GenBank/DDBJ databases">
        <title>Polished mammalian reference genomes with single-molecule sequencing and chromosome conformation capture applied to the Capra hircus genome.</title>
        <authorList>
            <person name="Bickhart D.M."/>
            <person name="Koren S."/>
            <person name="Rosen B."/>
            <person name="Hastie A."/>
            <person name="Liachko I."/>
            <person name="Sullivan S.T."/>
            <person name="Burton J."/>
            <person name="Sayre B.L."/>
            <person name="Huson H.J."/>
            <person name="Lee J."/>
            <person name="Lam E."/>
            <person name="Kelley C.M."/>
            <person name="Hutchison J.L."/>
            <person name="Zhou Y."/>
            <person name="Sun J."/>
            <person name="Crisa A."/>
            <person name="Schwartz J.C."/>
            <person name="Hammond J.A."/>
            <person name="Schroeder S.G."/>
            <person name="Liu G.E."/>
            <person name="Dunham M."/>
            <person name="Shendure J."/>
            <person name="Sonstegard T.S."/>
            <person name="Phillippy A.M."/>
            <person name="Van Tassell C.P."/>
            <person name="Smith T.P."/>
        </authorList>
    </citation>
    <scope>NUCLEOTIDE SEQUENCE [LARGE SCALE GENOMIC DNA]</scope>
</reference>
<dbReference type="Proteomes" id="UP000291000">
    <property type="component" value="Chromosome 18"/>
</dbReference>
<evidence type="ECO:0000256" key="2">
    <source>
        <dbReference type="ARBA" id="ARBA00022980"/>
    </source>
</evidence>
<dbReference type="GO" id="GO:0022625">
    <property type="term" value="C:cytosolic large ribosomal subunit"/>
    <property type="evidence" value="ECO:0007669"/>
    <property type="project" value="TreeGrafter"/>
</dbReference>
<reference evidence="7" key="2">
    <citation type="submission" date="2025-08" db="UniProtKB">
        <authorList>
            <consortium name="Ensembl"/>
        </authorList>
    </citation>
    <scope>IDENTIFICATION</scope>
</reference>
<dbReference type="Gene3D" id="3.40.1120.10">
    <property type="entry name" value="Ribosomal protein l15e"/>
    <property type="match status" value="1"/>
</dbReference>
<dbReference type="SMART" id="SM01384">
    <property type="entry name" value="Ribosomal_L15e"/>
    <property type="match status" value="1"/>
</dbReference>
<comment type="function">
    <text evidence="4">Component of the large ribosomal subunit. The ribosome is a large ribonucleoprotein complex responsible for the synthesis of proteins in the cell.</text>
</comment>
<evidence type="ECO:0000256" key="1">
    <source>
        <dbReference type="ARBA" id="ARBA00006857"/>
    </source>
</evidence>
<dbReference type="GO" id="GO:0002181">
    <property type="term" value="P:cytoplasmic translation"/>
    <property type="evidence" value="ECO:0007669"/>
    <property type="project" value="TreeGrafter"/>
</dbReference>
<dbReference type="GeneTree" id="ENSGT00910000144184"/>
<dbReference type="Bgee" id="ENSCHIG00000024613">
    <property type="expression patterns" value="Expressed in skin of neck and 8 other cell types or tissues"/>
</dbReference>
<dbReference type="InterPro" id="IPR012678">
    <property type="entry name" value="Ribosomal_uL23/eL15/eS24_sf"/>
</dbReference>
<keyword evidence="8" id="KW-1185">Reference proteome</keyword>
<name>A0A452FYV1_CAPHI</name>
<organism evidence="7 8">
    <name type="scientific">Capra hircus</name>
    <name type="common">Goat</name>
    <dbReference type="NCBI Taxonomy" id="9925"/>
    <lineage>
        <taxon>Eukaryota</taxon>
        <taxon>Metazoa</taxon>
        <taxon>Chordata</taxon>
        <taxon>Craniata</taxon>
        <taxon>Vertebrata</taxon>
        <taxon>Euteleostomi</taxon>
        <taxon>Mammalia</taxon>
        <taxon>Eutheria</taxon>
        <taxon>Laurasiatheria</taxon>
        <taxon>Artiodactyla</taxon>
        <taxon>Ruminantia</taxon>
        <taxon>Pecora</taxon>
        <taxon>Bovidae</taxon>
        <taxon>Caprinae</taxon>
        <taxon>Capra</taxon>
    </lineage>
</organism>
<dbReference type="Pfam" id="PF00827">
    <property type="entry name" value="Ribosomal_L15e"/>
    <property type="match status" value="1"/>
</dbReference>
<evidence type="ECO:0000256" key="6">
    <source>
        <dbReference type="RuleBase" id="RU000663"/>
    </source>
</evidence>
<evidence type="ECO:0000313" key="8">
    <source>
        <dbReference type="Proteomes" id="UP000291000"/>
    </source>
</evidence>
<dbReference type="STRING" id="9925.ENSCHIP00000029498"/>
<dbReference type="Ensembl" id="ENSCHIT00000037368.1">
    <property type="protein sequence ID" value="ENSCHIP00000029498.1"/>
    <property type="gene ID" value="ENSCHIG00000024613.1"/>
</dbReference>
<comment type="similarity">
    <text evidence="1 6">Belongs to the eukaryotic ribosomal protein eL15 family.</text>
</comment>
<evidence type="ECO:0000256" key="3">
    <source>
        <dbReference type="ARBA" id="ARBA00023274"/>
    </source>
</evidence>
<dbReference type="InterPro" id="IPR024794">
    <property type="entry name" value="Rbsml_eL15_core_dom_sf"/>
</dbReference>
<keyword evidence="3 6" id="KW-0687">Ribonucleoprotein</keyword>
<dbReference type="GO" id="GO:0003735">
    <property type="term" value="F:structural constituent of ribosome"/>
    <property type="evidence" value="ECO:0007669"/>
    <property type="project" value="InterPro"/>
</dbReference>
<comment type="subunit">
    <text evidence="5">Component of the large ribosomal subunit. Interacts with IFIT1 (via TPR repeats 1-4).</text>
</comment>
<dbReference type="SUPFAM" id="SSF54189">
    <property type="entry name" value="Ribosomal proteins S24e, L23 and L15e"/>
    <property type="match status" value="1"/>
</dbReference>
<proteinExistence type="inferred from homology"/>
<dbReference type="PANTHER" id="PTHR11847">
    <property type="entry name" value="RIBOSOMAL PROTEIN L15"/>
    <property type="match status" value="1"/>
</dbReference>
<dbReference type="EMBL" id="LWLT01000020">
    <property type="status" value="NOT_ANNOTATED_CDS"/>
    <property type="molecule type" value="Genomic_DNA"/>
</dbReference>
<evidence type="ECO:0000256" key="4">
    <source>
        <dbReference type="ARBA" id="ARBA00034092"/>
    </source>
</evidence>